<sequence>MTEPPFSKEQLKNAWDELGLQTKPVFASFKLGNKTIHIIGYRHGEEGRVMPTPEEVEQMKKYIAKISGKKTILMEGVAYHDEPIPAEVQVEYWREELKKTMPNAGEIHDNAVPLEPGITNWVTKARKGEKASTTETDEVLEALLEMNLTKEDRERFKKTREYTRQRLNISAKNASTPEEFVKVISRNHPKKLFANLLRELAFAQTVSTHANKTDAQHIVAMVGIDHFHTLQALLQKPKLAEKLTLQTPRIARNALRENGRLNRRIIAYLKR</sequence>
<evidence type="ECO:0000313" key="1">
    <source>
        <dbReference type="EMBL" id="OHA01132.1"/>
    </source>
</evidence>
<comment type="caution">
    <text evidence="1">The sequence shown here is derived from an EMBL/GenBank/DDBJ whole genome shotgun (WGS) entry which is preliminary data.</text>
</comment>
<dbReference type="EMBL" id="MHQJ01000024">
    <property type="protein sequence ID" value="OHA01132.1"/>
    <property type="molecule type" value="Genomic_DNA"/>
</dbReference>
<organism evidence="1 2">
    <name type="scientific">Candidatus Sungbacteria bacterium RIFCSPHIGHO2_02_FULL_49_12</name>
    <dbReference type="NCBI Taxonomy" id="1802271"/>
    <lineage>
        <taxon>Bacteria</taxon>
        <taxon>Candidatus Sungiibacteriota</taxon>
    </lineage>
</organism>
<gene>
    <name evidence="1" type="ORF">A3C11_02990</name>
</gene>
<reference evidence="1 2" key="1">
    <citation type="journal article" date="2016" name="Nat. Commun.">
        <title>Thousands of microbial genomes shed light on interconnected biogeochemical processes in an aquifer system.</title>
        <authorList>
            <person name="Anantharaman K."/>
            <person name="Brown C.T."/>
            <person name="Hug L.A."/>
            <person name="Sharon I."/>
            <person name="Castelle C.J."/>
            <person name="Probst A.J."/>
            <person name="Thomas B.C."/>
            <person name="Singh A."/>
            <person name="Wilkins M.J."/>
            <person name="Karaoz U."/>
            <person name="Brodie E.L."/>
            <person name="Williams K.H."/>
            <person name="Hubbard S.S."/>
            <person name="Banfield J.F."/>
        </authorList>
    </citation>
    <scope>NUCLEOTIDE SEQUENCE [LARGE SCALE GENOMIC DNA]</scope>
</reference>
<proteinExistence type="predicted"/>
<evidence type="ECO:0000313" key="2">
    <source>
        <dbReference type="Proteomes" id="UP000177362"/>
    </source>
</evidence>
<name>A0A1G2KRB3_9BACT</name>
<protein>
    <submittedName>
        <fullName evidence="1">Uncharacterized protein</fullName>
    </submittedName>
</protein>
<dbReference type="Proteomes" id="UP000177362">
    <property type="component" value="Unassembled WGS sequence"/>
</dbReference>
<accession>A0A1G2KRB3</accession>
<dbReference type="AlphaFoldDB" id="A0A1G2KRB3"/>